<name>A0ABS0LZV5_9GAMM</name>
<accession>A0ABS0LZV5</accession>
<proteinExistence type="predicted"/>
<reference evidence="1 2" key="1">
    <citation type="submission" date="2020-11" db="EMBL/GenBank/DDBJ databases">
        <title>Enhanced detection system for hospital associated transmission using whole genome sequencing surveillance.</title>
        <authorList>
            <person name="Harrison L.H."/>
            <person name="Van Tyne D."/>
            <person name="Marsh J.W."/>
            <person name="Griffith M.P."/>
            <person name="Snyder D.J."/>
            <person name="Cooper V.S."/>
            <person name="Mustapha M."/>
        </authorList>
    </citation>
    <scope>NUCLEOTIDE SEQUENCE [LARGE SCALE GENOMIC DNA]</scope>
    <source>
        <strain evidence="1 2">SER00227</strain>
    </source>
</reference>
<dbReference type="Gene3D" id="1.20.120.1620">
    <property type="match status" value="1"/>
</dbReference>
<dbReference type="Proteomes" id="UP000635335">
    <property type="component" value="Unassembled WGS sequence"/>
</dbReference>
<comment type="caution">
    <text evidence="1">The sequence shown here is derived from an EMBL/GenBank/DDBJ whole genome shotgun (WGS) entry which is preliminary data.</text>
</comment>
<evidence type="ECO:0000313" key="2">
    <source>
        <dbReference type="Proteomes" id="UP000635335"/>
    </source>
</evidence>
<dbReference type="InterPro" id="IPR038314">
    <property type="entry name" value="T6SS_sf"/>
</dbReference>
<gene>
    <name evidence="1" type="ORF">I5U16_11950</name>
</gene>
<protein>
    <submittedName>
        <fullName evidence="1">Uncharacterized protein</fullName>
    </submittedName>
</protein>
<dbReference type="EMBL" id="JADUMB010000003">
    <property type="protein sequence ID" value="MBH1920852.1"/>
    <property type="molecule type" value="Genomic_DNA"/>
</dbReference>
<dbReference type="Pfam" id="PF16695">
    <property type="entry name" value="Tai4"/>
    <property type="match status" value="1"/>
</dbReference>
<dbReference type="RefSeq" id="WP_197667835.1">
    <property type="nucleotide sequence ID" value="NZ_JADUMB010000003.1"/>
</dbReference>
<evidence type="ECO:0000313" key="1">
    <source>
        <dbReference type="EMBL" id="MBH1920852.1"/>
    </source>
</evidence>
<dbReference type="InterPro" id="IPR032032">
    <property type="entry name" value="Tai4"/>
</dbReference>
<keyword evidence="2" id="KW-1185">Reference proteome</keyword>
<sequence length="113" mass="12997">MFLLLAKTSIDSLPQETLYKNWLFNRCLGEFIDSENTRKDTFRSASAYLQFSKLPLSAFEEGEKLVESYLTQERQAATTDSYHTLECLALSQSKDAHKTFIKNKSNSRSESKQ</sequence>
<organism evidence="1 2">
    <name type="scientific">Serratia surfactantfaciens</name>
    <dbReference type="NCBI Taxonomy" id="2741499"/>
    <lineage>
        <taxon>Bacteria</taxon>
        <taxon>Pseudomonadati</taxon>
        <taxon>Pseudomonadota</taxon>
        <taxon>Gammaproteobacteria</taxon>
        <taxon>Enterobacterales</taxon>
        <taxon>Yersiniaceae</taxon>
        <taxon>Serratia</taxon>
    </lineage>
</organism>